<proteinExistence type="predicted"/>
<gene>
    <name evidence="2" type="ORF">Ga0061069_109137</name>
</gene>
<dbReference type="STRING" id="339866.GCA_001418255_02536"/>
<dbReference type="RefSeq" id="WP_055451374.1">
    <property type="nucleotide sequence ID" value="NZ_CYHF01000009.1"/>
</dbReference>
<keyword evidence="1" id="KW-1133">Transmembrane helix</keyword>
<evidence type="ECO:0000313" key="3">
    <source>
        <dbReference type="Proteomes" id="UP000183649"/>
    </source>
</evidence>
<evidence type="ECO:0000313" key="2">
    <source>
        <dbReference type="EMBL" id="CUA99482.1"/>
    </source>
</evidence>
<keyword evidence="1" id="KW-0472">Membrane</keyword>
<dbReference type="AlphaFoldDB" id="A0A0K6I837"/>
<protein>
    <submittedName>
        <fullName evidence="2">Uncharacterized protein</fullName>
    </submittedName>
</protein>
<sequence>MMPHGLSVAFLLGFGAGLLAVAYQGYQVGELPAGTSFWRAYRPNREDNPLAFHFFLLLYVCAGLALCVWGLLALLGMAPDLKWR</sequence>
<keyword evidence="3" id="KW-1185">Reference proteome</keyword>
<keyword evidence="1" id="KW-0812">Transmembrane</keyword>
<accession>A0A0K6I837</accession>
<organism evidence="2 3">
    <name type="scientific">Thiomonas bhubaneswarensis</name>
    <dbReference type="NCBI Taxonomy" id="339866"/>
    <lineage>
        <taxon>Bacteria</taxon>
        <taxon>Pseudomonadati</taxon>
        <taxon>Pseudomonadota</taxon>
        <taxon>Betaproteobacteria</taxon>
        <taxon>Burkholderiales</taxon>
        <taxon>Thiomonas</taxon>
    </lineage>
</organism>
<name>A0A0K6I837_9BURK</name>
<evidence type="ECO:0000256" key="1">
    <source>
        <dbReference type="SAM" id="Phobius"/>
    </source>
</evidence>
<feature type="transmembrane region" description="Helical" evidence="1">
    <location>
        <begin position="50"/>
        <end position="75"/>
    </location>
</feature>
<dbReference type="EMBL" id="CYHF01000009">
    <property type="protein sequence ID" value="CUA99482.1"/>
    <property type="molecule type" value="Genomic_DNA"/>
</dbReference>
<dbReference type="Proteomes" id="UP000183649">
    <property type="component" value="Unassembled WGS sequence"/>
</dbReference>
<reference evidence="3" key="1">
    <citation type="submission" date="2015-08" db="EMBL/GenBank/DDBJ databases">
        <authorList>
            <person name="Varghese N."/>
        </authorList>
    </citation>
    <scope>NUCLEOTIDE SEQUENCE [LARGE SCALE GENOMIC DNA]</scope>
    <source>
        <strain evidence="3">DSM 18181</strain>
    </source>
</reference>